<sequence>MAVITIARQLGSGGEQIAAELARRLGARLLDEGLLDYASQRTGIAREYFESFDERGRNMWRSPGDLVQLVPLPPIDPDLPDVFGDRYPPTGPVRARGEGLQSPRYWAAEAYAAALSRCIQAAAAEGDAVIVGRGGNEALAGAPRALNVLVVASEALRVRRIAEADRVDLYEAQDRVRQSDQRRRSYIRQFFGADWVDATRYDLVVRTDELSHEQAVEVIVTAVAPAARTAPTALPITPVTARVVPAHA</sequence>
<dbReference type="AlphaFoldDB" id="A0A6J4KH40"/>
<dbReference type="EMBL" id="CADCTC010000316">
    <property type="protein sequence ID" value="CAA9305865.1"/>
    <property type="molecule type" value="Genomic_DNA"/>
</dbReference>
<dbReference type="InterPro" id="IPR027417">
    <property type="entry name" value="P-loop_NTPase"/>
</dbReference>
<organism evidence="1">
    <name type="scientific">uncultured Chloroflexota bacterium</name>
    <dbReference type="NCBI Taxonomy" id="166587"/>
    <lineage>
        <taxon>Bacteria</taxon>
        <taxon>Bacillati</taxon>
        <taxon>Chloroflexota</taxon>
        <taxon>environmental samples</taxon>
    </lineage>
</organism>
<evidence type="ECO:0008006" key="2">
    <source>
        <dbReference type="Google" id="ProtNLM"/>
    </source>
</evidence>
<proteinExistence type="predicted"/>
<protein>
    <recommendedName>
        <fullName evidence="2">Cytidylate kinase-like family protein</fullName>
    </recommendedName>
</protein>
<name>A0A6J4KH40_9CHLR</name>
<evidence type="ECO:0000313" key="1">
    <source>
        <dbReference type="EMBL" id="CAA9305865.1"/>
    </source>
</evidence>
<dbReference type="Gene3D" id="3.40.50.300">
    <property type="entry name" value="P-loop containing nucleotide triphosphate hydrolases"/>
    <property type="match status" value="1"/>
</dbReference>
<reference evidence="1" key="1">
    <citation type="submission" date="2020-02" db="EMBL/GenBank/DDBJ databases">
        <authorList>
            <person name="Meier V. D."/>
        </authorList>
    </citation>
    <scope>NUCLEOTIDE SEQUENCE</scope>
    <source>
        <strain evidence="1">AVDCRST_MAG77</strain>
    </source>
</reference>
<accession>A0A6J4KH40</accession>
<dbReference type="SUPFAM" id="SSF52540">
    <property type="entry name" value="P-loop containing nucleoside triphosphate hydrolases"/>
    <property type="match status" value="1"/>
</dbReference>
<dbReference type="Pfam" id="PF13189">
    <property type="entry name" value="Cytidylate_kin2"/>
    <property type="match status" value="1"/>
</dbReference>
<gene>
    <name evidence="1" type="ORF">AVDCRST_MAG77-6081</name>
</gene>